<dbReference type="EMBL" id="QZCH01000014">
    <property type="protein sequence ID" value="RJG42736.1"/>
    <property type="molecule type" value="Genomic_DNA"/>
</dbReference>
<keyword evidence="7" id="KW-1185">Reference proteome</keyword>
<dbReference type="CDD" id="cd03220">
    <property type="entry name" value="ABC_KpsT_Wzt"/>
    <property type="match status" value="1"/>
</dbReference>
<name>A0A418YDV5_9GAMM</name>
<dbReference type="SUPFAM" id="SSF52540">
    <property type="entry name" value="P-loop containing nucleoside triphosphate hydrolases"/>
    <property type="match status" value="1"/>
</dbReference>
<gene>
    <name evidence="6" type="ORF">D1Z90_11640</name>
</gene>
<dbReference type="InterPro" id="IPR050683">
    <property type="entry name" value="Bact_Polysacc_Export_ATP-bd"/>
</dbReference>
<dbReference type="GO" id="GO:0140359">
    <property type="term" value="F:ABC-type transporter activity"/>
    <property type="evidence" value="ECO:0007669"/>
    <property type="project" value="InterPro"/>
</dbReference>
<protein>
    <submittedName>
        <fullName evidence="6">ABC transporter ATP-binding protein</fullName>
    </submittedName>
</protein>
<dbReference type="RefSeq" id="WP_119910938.1">
    <property type="nucleotide sequence ID" value="NZ_QZCH01000014.1"/>
</dbReference>
<comment type="similarity">
    <text evidence="1">Belongs to the ABC transporter superfamily.</text>
</comment>
<dbReference type="PANTHER" id="PTHR46743:SF2">
    <property type="entry name" value="TEICHOIC ACIDS EXPORT ATP-BINDING PROTEIN TAGH"/>
    <property type="match status" value="1"/>
</dbReference>
<dbReference type="Pfam" id="PF00005">
    <property type="entry name" value="ABC_tran"/>
    <property type="match status" value="1"/>
</dbReference>
<evidence type="ECO:0000256" key="2">
    <source>
        <dbReference type="ARBA" id="ARBA00022448"/>
    </source>
</evidence>
<reference evidence="6 7" key="2">
    <citation type="submission" date="2019-01" db="EMBL/GenBank/DDBJ databases">
        <title>Motilimonas pumilus sp. nov., isolated from the gut of sea cucumber (Apostichopus japonicus).</title>
        <authorList>
            <person name="Wang F.-Q."/>
            <person name="Ren L.-H."/>
            <person name="Lin Y.-W."/>
            <person name="Sun G.-H."/>
            <person name="Du Z.-J."/>
            <person name="Zhao J.-X."/>
            <person name="Liu X.-J."/>
            <person name="Liu L.-J."/>
        </authorList>
    </citation>
    <scope>NUCLEOTIDE SEQUENCE [LARGE SCALE GENOMIC DNA]</scope>
    <source>
        <strain evidence="6 7">PLHSC7-2</strain>
    </source>
</reference>
<comment type="caution">
    <text evidence="6">The sequence shown here is derived from an EMBL/GenBank/DDBJ whole genome shotgun (WGS) entry which is preliminary data.</text>
</comment>
<dbReference type="InterPro" id="IPR003439">
    <property type="entry name" value="ABC_transporter-like_ATP-bd"/>
</dbReference>
<dbReference type="InterPro" id="IPR027417">
    <property type="entry name" value="P-loop_NTPase"/>
</dbReference>
<keyword evidence="3" id="KW-0547">Nucleotide-binding</keyword>
<sequence>MVIQVSNISKSFLMFENPAQVIKERLLKQSKIPQFHALSDISFSANKGETIGIVGHNGSGKSTLLQIITGVMQPSSGSVEVKGRVAALLELGSGFNPEFTGRENVYFSASLLGLTDAEITEKLDDILNFSAIGEFIDRPVKTYSSGMMLRLAFSVIINTEPDVLIVDEALAVGDDAFQRKCHARIKQLQARGVTLLFVSHSAGQVIDLCDRAILLDKGESLMEGEPKQVVHNYHKLLHMSGDEREQFRQDILQGNLAIDRNEVVAQEDDDSGQFDEGLTPSSTVWYQSNGALISNPVLRNLAGQKVNLLQAGHSYEYCFDVEFFDDAFEVGFGMLIKTVSGAELTGATTVRNHEKRLPFVAKGAKHQVRFKFPCLLRNGSYFLNCGCSAIAQGERKFLHRGVDAAMFTVVEENTDATGVIDFGIECITELKHEA</sequence>
<evidence type="ECO:0000259" key="5">
    <source>
        <dbReference type="PROSITE" id="PS50893"/>
    </source>
</evidence>
<dbReference type="GO" id="GO:0005524">
    <property type="term" value="F:ATP binding"/>
    <property type="evidence" value="ECO:0007669"/>
    <property type="project" value="UniProtKB-KW"/>
</dbReference>
<dbReference type="GO" id="GO:0016020">
    <property type="term" value="C:membrane"/>
    <property type="evidence" value="ECO:0007669"/>
    <property type="project" value="InterPro"/>
</dbReference>
<reference evidence="6 7" key="1">
    <citation type="submission" date="2018-09" db="EMBL/GenBank/DDBJ databases">
        <authorList>
            <person name="Wang F."/>
        </authorList>
    </citation>
    <scope>NUCLEOTIDE SEQUENCE [LARGE SCALE GENOMIC DNA]</scope>
    <source>
        <strain evidence="6 7">PLHSC7-2</strain>
    </source>
</reference>
<evidence type="ECO:0000256" key="1">
    <source>
        <dbReference type="ARBA" id="ARBA00005417"/>
    </source>
</evidence>
<accession>A0A418YDV5</accession>
<organism evidence="6 7">
    <name type="scientific">Motilimonas pumila</name>
    <dbReference type="NCBI Taxonomy" id="2303987"/>
    <lineage>
        <taxon>Bacteria</taxon>
        <taxon>Pseudomonadati</taxon>
        <taxon>Pseudomonadota</taxon>
        <taxon>Gammaproteobacteria</taxon>
        <taxon>Alteromonadales</taxon>
        <taxon>Alteromonadales genera incertae sedis</taxon>
        <taxon>Motilimonas</taxon>
    </lineage>
</organism>
<dbReference type="Proteomes" id="UP000283255">
    <property type="component" value="Unassembled WGS sequence"/>
</dbReference>
<feature type="domain" description="ABC transporter" evidence="5">
    <location>
        <begin position="3"/>
        <end position="242"/>
    </location>
</feature>
<evidence type="ECO:0000256" key="3">
    <source>
        <dbReference type="ARBA" id="ARBA00022741"/>
    </source>
</evidence>
<dbReference type="Pfam" id="PF14524">
    <property type="entry name" value="Wzt_C"/>
    <property type="match status" value="1"/>
</dbReference>
<dbReference type="OrthoDB" id="9778870at2"/>
<evidence type="ECO:0000256" key="4">
    <source>
        <dbReference type="ARBA" id="ARBA00022840"/>
    </source>
</evidence>
<dbReference type="AlphaFoldDB" id="A0A418YDV5"/>
<dbReference type="PROSITE" id="PS50893">
    <property type="entry name" value="ABC_TRANSPORTER_2"/>
    <property type="match status" value="1"/>
</dbReference>
<dbReference type="GO" id="GO:0016887">
    <property type="term" value="F:ATP hydrolysis activity"/>
    <property type="evidence" value="ECO:0007669"/>
    <property type="project" value="InterPro"/>
</dbReference>
<keyword evidence="4 6" id="KW-0067">ATP-binding</keyword>
<dbReference type="InterPro" id="IPR029439">
    <property type="entry name" value="Wzt_C"/>
</dbReference>
<dbReference type="Gene3D" id="3.40.50.300">
    <property type="entry name" value="P-loop containing nucleotide triphosphate hydrolases"/>
    <property type="match status" value="1"/>
</dbReference>
<dbReference type="SMART" id="SM00382">
    <property type="entry name" value="AAA"/>
    <property type="match status" value="1"/>
</dbReference>
<dbReference type="InterPro" id="IPR015860">
    <property type="entry name" value="ABC_transpr_TagH-like"/>
</dbReference>
<dbReference type="CDD" id="cd10147">
    <property type="entry name" value="Wzt_C-like"/>
    <property type="match status" value="1"/>
</dbReference>
<dbReference type="InterPro" id="IPR003593">
    <property type="entry name" value="AAA+_ATPase"/>
</dbReference>
<evidence type="ECO:0000313" key="6">
    <source>
        <dbReference type="EMBL" id="RJG42736.1"/>
    </source>
</evidence>
<evidence type="ECO:0000313" key="7">
    <source>
        <dbReference type="Proteomes" id="UP000283255"/>
    </source>
</evidence>
<dbReference type="Gene3D" id="2.70.50.60">
    <property type="entry name" value="abc- transporter (atp binding component) like domain"/>
    <property type="match status" value="1"/>
</dbReference>
<proteinExistence type="inferred from homology"/>
<keyword evidence="2" id="KW-0813">Transport</keyword>
<dbReference type="PANTHER" id="PTHR46743">
    <property type="entry name" value="TEICHOIC ACIDS EXPORT ATP-BINDING PROTEIN TAGH"/>
    <property type="match status" value="1"/>
</dbReference>